<evidence type="ECO:0000313" key="10">
    <source>
        <dbReference type="EMBL" id="MBT9145279.1"/>
    </source>
</evidence>
<dbReference type="FunFam" id="3.30.420.40:FF:000040">
    <property type="entry name" value="tRNA N6-adenosine threonylcarbamoyltransferase"/>
    <property type="match status" value="1"/>
</dbReference>
<name>A0A9E2BHR5_PSYF1</name>
<dbReference type="Gene3D" id="3.30.420.40">
    <property type="match status" value="2"/>
</dbReference>
<accession>A0A9E2BHR5</accession>
<evidence type="ECO:0000259" key="9">
    <source>
        <dbReference type="Pfam" id="PF00814"/>
    </source>
</evidence>
<keyword evidence="5 8" id="KW-0408">Iron</keyword>
<comment type="similarity">
    <text evidence="8">Belongs to the KAE1 / TsaD family.</text>
</comment>
<keyword evidence="2 8" id="KW-0808">Transferase</keyword>
<keyword evidence="6 8" id="KW-0012">Acyltransferase</keyword>
<dbReference type="GO" id="GO:0005737">
    <property type="term" value="C:cytoplasm"/>
    <property type="evidence" value="ECO:0007669"/>
    <property type="project" value="UniProtKB-SubCell"/>
</dbReference>
<evidence type="ECO:0000256" key="1">
    <source>
        <dbReference type="ARBA" id="ARBA00022490"/>
    </source>
</evidence>
<evidence type="ECO:0000256" key="2">
    <source>
        <dbReference type="ARBA" id="ARBA00022679"/>
    </source>
</evidence>
<keyword evidence="1 8" id="KW-0963">Cytoplasm</keyword>
<dbReference type="Pfam" id="PF00814">
    <property type="entry name" value="TsaD"/>
    <property type="match status" value="1"/>
</dbReference>
<protein>
    <recommendedName>
        <fullName evidence="8">tRNA N6-adenosine threonylcarbamoyltransferase</fullName>
        <ecNumber evidence="8">2.3.1.234</ecNumber>
    </recommendedName>
    <alternativeName>
        <fullName evidence="8">N6-L-threonylcarbamoyladenine synthase</fullName>
        <shortName evidence="8">t(6)A synthase</shortName>
    </alternativeName>
    <alternativeName>
        <fullName evidence="8">t(6)A37 threonylcarbamoyladenosine biosynthesis protein TsaD</fullName>
    </alternativeName>
    <alternativeName>
        <fullName evidence="8">tRNA threonylcarbamoyladenosine biosynthesis protein TsaD</fullName>
    </alternativeName>
</protein>
<dbReference type="GO" id="GO:0005506">
    <property type="term" value="F:iron ion binding"/>
    <property type="evidence" value="ECO:0007669"/>
    <property type="project" value="UniProtKB-UniRule"/>
</dbReference>
<dbReference type="GO" id="GO:0002949">
    <property type="term" value="P:tRNA threonylcarbamoyladenosine modification"/>
    <property type="evidence" value="ECO:0007669"/>
    <property type="project" value="UniProtKB-UniRule"/>
</dbReference>
<comment type="caution">
    <text evidence="8">Lacks conserved residue(s) required for the propagation of feature annotation.</text>
</comment>
<dbReference type="InterPro" id="IPR000905">
    <property type="entry name" value="Gcp-like_dom"/>
</dbReference>
<comment type="caution">
    <text evidence="10">The sequence shown here is derived from an EMBL/GenBank/DDBJ whole genome shotgun (WGS) entry which is preliminary data.</text>
</comment>
<dbReference type="CDD" id="cd24133">
    <property type="entry name" value="ASKHA_NBD_TsaD_bac"/>
    <property type="match status" value="1"/>
</dbReference>
<dbReference type="InterPro" id="IPR017861">
    <property type="entry name" value="KAE1/TsaD"/>
</dbReference>
<comment type="catalytic activity">
    <reaction evidence="7 8">
        <text>L-threonylcarbamoyladenylate + adenosine(37) in tRNA = N(6)-L-threonylcarbamoyladenosine(37) in tRNA + AMP + H(+)</text>
        <dbReference type="Rhea" id="RHEA:37059"/>
        <dbReference type="Rhea" id="RHEA-COMP:10162"/>
        <dbReference type="Rhea" id="RHEA-COMP:10163"/>
        <dbReference type="ChEBI" id="CHEBI:15378"/>
        <dbReference type="ChEBI" id="CHEBI:73682"/>
        <dbReference type="ChEBI" id="CHEBI:74411"/>
        <dbReference type="ChEBI" id="CHEBI:74418"/>
        <dbReference type="ChEBI" id="CHEBI:456215"/>
        <dbReference type="EC" id="2.3.1.234"/>
    </reaction>
</comment>
<evidence type="ECO:0000256" key="4">
    <source>
        <dbReference type="ARBA" id="ARBA00022723"/>
    </source>
</evidence>
<feature type="binding site" evidence="8">
    <location>
        <position position="111"/>
    </location>
    <ligand>
        <name>Fe cation</name>
        <dbReference type="ChEBI" id="CHEBI:24875"/>
    </ligand>
</feature>
<dbReference type="Proteomes" id="UP000811545">
    <property type="component" value="Unassembled WGS sequence"/>
</dbReference>
<dbReference type="PANTHER" id="PTHR11735:SF6">
    <property type="entry name" value="TRNA N6-ADENOSINE THREONYLCARBAMOYLTRANSFERASE, MITOCHONDRIAL"/>
    <property type="match status" value="1"/>
</dbReference>
<comment type="function">
    <text evidence="8">Required for the formation of a threonylcarbamoyl group on adenosine at position 37 (t(6)A37) in tRNAs that read codons beginning with adenine. Is involved in the transfer of the threonylcarbamoyl moiety of threonylcarbamoyl-AMP (TC-AMP) to the N6 group of A37, together with TsaE and TsaB. TsaD likely plays a direct catalytic role in this reaction.</text>
</comment>
<reference evidence="10 11" key="1">
    <citation type="journal article" date="2021" name="bioRxiv">
        <title>Unique metabolic strategies in Hadean analogues reveal hints for primordial physiology.</title>
        <authorList>
            <person name="Nobu M.K."/>
            <person name="Nakai R."/>
            <person name="Tamazawa S."/>
            <person name="Mori H."/>
            <person name="Toyoda A."/>
            <person name="Ijiri A."/>
            <person name="Suzuki S."/>
            <person name="Kurokawa K."/>
            <person name="Kamagata Y."/>
            <person name="Tamaki H."/>
        </authorList>
    </citation>
    <scope>NUCLEOTIDE SEQUENCE [LARGE SCALE GENOMIC DNA]</scope>
    <source>
        <strain evidence="10">BS525</strain>
    </source>
</reference>
<dbReference type="HAMAP" id="MF_01445">
    <property type="entry name" value="TsaD"/>
    <property type="match status" value="1"/>
</dbReference>
<dbReference type="AlphaFoldDB" id="A0A9E2BHR5"/>
<proteinExistence type="inferred from homology"/>
<comment type="subcellular location">
    <subcellularLocation>
        <location evidence="8">Cytoplasm</location>
    </subcellularLocation>
</comment>
<dbReference type="InterPro" id="IPR043129">
    <property type="entry name" value="ATPase_NBD"/>
</dbReference>
<gene>
    <name evidence="8 10" type="primary">tsaD</name>
    <name evidence="10" type="ORF">DDT42_01149</name>
</gene>
<evidence type="ECO:0000256" key="5">
    <source>
        <dbReference type="ARBA" id="ARBA00023004"/>
    </source>
</evidence>
<dbReference type="EMBL" id="QLTW01000069">
    <property type="protein sequence ID" value="MBT9145279.1"/>
    <property type="molecule type" value="Genomic_DNA"/>
</dbReference>
<keyword evidence="4 8" id="KW-0479">Metal-binding</keyword>
<dbReference type="PRINTS" id="PR00789">
    <property type="entry name" value="OSIALOPTASE"/>
</dbReference>
<keyword evidence="3 8" id="KW-0819">tRNA processing</keyword>
<feature type="domain" description="Gcp-like" evidence="9">
    <location>
        <begin position="24"/>
        <end position="308"/>
    </location>
</feature>
<feature type="binding site" evidence="8">
    <location>
        <position position="180"/>
    </location>
    <ligand>
        <name>substrate</name>
    </ligand>
</feature>
<sequence>MKILGIETSCDETSLGIINDKGDILSNLVYSQVQKHIPYGGIVPEVASREHVKAIGWVYNLALEQARTDIKDVKLIAVTQGPGLQGPLLVGISFAKGLSLALNIPFTGVNHLMGHIYSCMLDNATFKPPFLALLVTGGNTLITLVEEIFVHKLLGSTRDDAAGECLDKTARLLGLEYPGGPAIEKAALGGNASYYRLPVPLIKEDSLDFSFSGLKTAVYYLVEELKKKGKEIEVNHLAASVQEAVFSALLDRLARAQDLTGIEKIAVVGGVASNERLKYRLKEFTEKRNLMLNVPPSVLCTDNGAITAFVGLLKHRHNRIDDDIIDAQPFLTLQD</sequence>
<dbReference type="NCBIfam" id="TIGR03723">
    <property type="entry name" value="T6A_TsaD_YgjD"/>
    <property type="match status" value="1"/>
</dbReference>
<dbReference type="SUPFAM" id="SSF53067">
    <property type="entry name" value="Actin-like ATPase domain"/>
    <property type="match status" value="1"/>
</dbReference>
<feature type="binding site" evidence="8">
    <location>
        <position position="302"/>
    </location>
    <ligand>
        <name>Fe cation</name>
        <dbReference type="ChEBI" id="CHEBI:24875"/>
    </ligand>
</feature>
<feature type="binding site" evidence="8">
    <location>
        <position position="167"/>
    </location>
    <ligand>
        <name>substrate</name>
    </ligand>
</feature>
<dbReference type="GO" id="GO:0061711">
    <property type="term" value="F:tRNA N(6)-L-threonylcarbamoyladenine synthase activity"/>
    <property type="evidence" value="ECO:0007669"/>
    <property type="project" value="UniProtKB-EC"/>
</dbReference>
<organism evidence="10 11">
    <name type="scientific">Psychracetigena formicireducens</name>
    <dbReference type="NCBI Taxonomy" id="2986056"/>
    <lineage>
        <taxon>Bacteria</taxon>
        <taxon>Bacillati</taxon>
        <taxon>Candidatus Lithacetigenota</taxon>
        <taxon>Candidatus Psychracetigena</taxon>
    </lineage>
</organism>
<dbReference type="InterPro" id="IPR022450">
    <property type="entry name" value="TsaD"/>
</dbReference>
<dbReference type="EC" id="2.3.1.234" evidence="8"/>
<comment type="cofactor">
    <cofactor evidence="8">
        <name>Fe(2+)</name>
        <dbReference type="ChEBI" id="CHEBI:29033"/>
    </cofactor>
    <text evidence="8">Binds 1 Fe(2+) ion per subunit.</text>
</comment>
<evidence type="ECO:0000256" key="6">
    <source>
        <dbReference type="ARBA" id="ARBA00023315"/>
    </source>
</evidence>
<evidence type="ECO:0000256" key="8">
    <source>
        <dbReference type="HAMAP-Rule" id="MF_01445"/>
    </source>
</evidence>
<feature type="binding site" evidence="8">
    <location>
        <position position="274"/>
    </location>
    <ligand>
        <name>substrate</name>
    </ligand>
</feature>
<feature type="binding site" evidence="8">
    <location>
        <position position="115"/>
    </location>
    <ligand>
        <name>Fe cation</name>
        <dbReference type="ChEBI" id="CHEBI:24875"/>
    </ligand>
</feature>
<evidence type="ECO:0000256" key="3">
    <source>
        <dbReference type="ARBA" id="ARBA00022694"/>
    </source>
</evidence>
<dbReference type="NCBIfam" id="TIGR00329">
    <property type="entry name" value="gcp_kae1"/>
    <property type="match status" value="1"/>
</dbReference>
<evidence type="ECO:0000256" key="7">
    <source>
        <dbReference type="ARBA" id="ARBA00048117"/>
    </source>
</evidence>
<dbReference type="PANTHER" id="PTHR11735">
    <property type="entry name" value="TRNA N6-ADENOSINE THREONYLCARBAMOYLTRANSFERASE"/>
    <property type="match status" value="1"/>
</dbReference>
<evidence type="ECO:0000313" key="11">
    <source>
        <dbReference type="Proteomes" id="UP000811545"/>
    </source>
</evidence>
<feature type="binding site" evidence="8">
    <location>
        <position position="184"/>
    </location>
    <ligand>
        <name>substrate</name>
    </ligand>
</feature>